<dbReference type="Proteomes" id="UP000003835">
    <property type="component" value="Unassembled WGS sequence"/>
</dbReference>
<dbReference type="eggNOG" id="ENOG502ZC76">
    <property type="taxonomic scope" value="Bacteria"/>
</dbReference>
<reference evidence="1 2" key="1">
    <citation type="submission" date="2008-07" db="EMBL/GenBank/DDBJ databases">
        <authorList>
            <person name="Tandeau de Marsac N."/>
            <person name="Ferriera S."/>
            <person name="Johnson J."/>
            <person name="Kravitz S."/>
            <person name="Beeson K."/>
            <person name="Sutton G."/>
            <person name="Rogers Y.-H."/>
            <person name="Friedman R."/>
            <person name="Frazier M."/>
            <person name="Venter J.C."/>
        </authorList>
    </citation>
    <scope>NUCLEOTIDE SEQUENCE [LARGE SCALE GENOMIC DNA]</scope>
    <source>
        <strain evidence="1 2">PCC 7420</strain>
    </source>
</reference>
<name>B4W2G7_9CYAN</name>
<dbReference type="HOGENOM" id="CLU_089598_0_0_3"/>
<dbReference type="AlphaFoldDB" id="B4W2G7"/>
<gene>
    <name evidence="1" type="ORF">MC7420_5230</name>
</gene>
<proteinExistence type="predicted"/>
<sequence length="226" mass="25443">MVSPAVQLWLRSQVEAVETLQFKLMGRDRQILRGYIPTVSIAARRAIYQGLHLSQIQLDGTNIRFNLTQVFKGKPLQLLEPVPVTGQLILRESDLQASLDAPLLSNALTDLLNTFIKSYNRPDQYPPLNESEINWQQITIDGERLTLKGTVTKEATREIPIMIDAGIQMATPQQLRLHPLQIHINAQQPPITLEHFTIDLGSEVDLEELTLTPGQLICRGCIRVIP</sequence>
<dbReference type="Pfam" id="PF11209">
    <property type="entry name" value="LmeA"/>
    <property type="match status" value="1"/>
</dbReference>
<dbReference type="STRING" id="118168.MC7420_5230"/>
<protein>
    <recommendedName>
        <fullName evidence="3">DUF2993 domain-containing protein</fullName>
    </recommendedName>
</protein>
<evidence type="ECO:0008006" key="3">
    <source>
        <dbReference type="Google" id="ProtNLM"/>
    </source>
</evidence>
<organism evidence="1 2">
    <name type="scientific">Coleofasciculus chthonoplastes PCC 7420</name>
    <dbReference type="NCBI Taxonomy" id="118168"/>
    <lineage>
        <taxon>Bacteria</taxon>
        <taxon>Bacillati</taxon>
        <taxon>Cyanobacteriota</taxon>
        <taxon>Cyanophyceae</taxon>
        <taxon>Coleofasciculales</taxon>
        <taxon>Coleofasciculaceae</taxon>
        <taxon>Coleofasciculus</taxon>
    </lineage>
</organism>
<dbReference type="EMBL" id="DS989871">
    <property type="protein sequence ID" value="EDX71605.1"/>
    <property type="molecule type" value="Genomic_DNA"/>
</dbReference>
<keyword evidence="2" id="KW-1185">Reference proteome</keyword>
<dbReference type="InterPro" id="IPR021373">
    <property type="entry name" value="DUF2993"/>
</dbReference>
<accession>B4W2G7</accession>
<evidence type="ECO:0000313" key="2">
    <source>
        <dbReference type="Proteomes" id="UP000003835"/>
    </source>
</evidence>
<evidence type="ECO:0000313" key="1">
    <source>
        <dbReference type="EMBL" id="EDX71605.1"/>
    </source>
</evidence>